<evidence type="ECO:0000256" key="1">
    <source>
        <dbReference type="SAM" id="Coils"/>
    </source>
</evidence>
<keyword evidence="1" id="KW-0175">Coiled coil</keyword>
<name>A0A9Q8Q364_9GAMM</name>
<evidence type="ECO:0000313" key="2">
    <source>
        <dbReference type="EMBL" id="UNH31392.1"/>
    </source>
</evidence>
<gene>
    <name evidence="2" type="ORF">MNY72_03470</name>
</gene>
<sequence length="492" mass="56238">MLNGLDTRNNELSEIERFIEQRDYTTSLRVLLNSIDEQRIKIDQRYEEALNEITYLQEELKRNKQLDGYDLSFAAFSGVMTGLIDVLFVGQPYSPKKNEIVTSKAQSVCDGFVDKTVTKFAELCGWDGPSKNSDPLKSAISYLERKFKVNYDQTSYGQAGLDLTKLTPSNHHIKSLAHSPSLIGLIFSIVDQFQDTATFLDNGTLLRLSTKNSNFELQGGNFIAKIFCGFCNWFGHLMSDIAGSNGVRAKNGRGMGIPVPFFELFQLMGFGALGKDKQTFSEIAVKVFEKGYDARFGIALAIPVLVNEMMIHLYWYSKQIFYYRHSWKDIQQNKNLDRMLLISSGVMCLVDIADATIRAKGNWIVFFSRLNFVAWSRLSYLGLKELAYNLKANYILEAEEIRSKILGETSLEIQQETRIFLENYIEKTERFFVYQQKIFDRGIDYIEIGLSKNDSAVLTAGFNQINEMLGYEPKSLDKFKAMMKKKNGKYKL</sequence>
<dbReference type="AlphaFoldDB" id="A0A9Q8Q364"/>
<dbReference type="RefSeq" id="WP_241542422.1">
    <property type="nucleotide sequence ID" value="NZ_CAWQWN010000001.1"/>
</dbReference>
<dbReference type="Proteomes" id="UP000829116">
    <property type="component" value="Chromosome"/>
</dbReference>
<proteinExistence type="predicted"/>
<organism evidence="2 3">
    <name type="scientific">Moellerella wisconsensis</name>
    <dbReference type="NCBI Taxonomy" id="158849"/>
    <lineage>
        <taxon>Bacteria</taxon>
        <taxon>Pseudomonadati</taxon>
        <taxon>Pseudomonadota</taxon>
        <taxon>Gammaproteobacteria</taxon>
        <taxon>Enterobacterales</taxon>
        <taxon>Morganellaceae</taxon>
        <taxon>Moellerella</taxon>
    </lineage>
</organism>
<protein>
    <submittedName>
        <fullName evidence="2">Uncharacterized protein</fullName>
    </submittedName>
</protein>
<accession>A0A9Q8Q364</accession>
<dbReference type="EMBL" id="CP093245">
    <property type="protein sequence ID" value="UNH31392.1"/>
    <property type="molecule type" value="Genomic_DNA"/>
</dbReference>
<evidence type="ECO:0000313" key="3">
    <source>
        <dbReference type="Proteomes" id="UP000829116"/>
    </source>
</evidence>
<reference evidence="2" key="1">
    <citation type="submission" date="2022-03" db="EMBL/GenBank/DDBJ databases">
        <title>ESBL-producing Moellerella wisconsensis and Escherichia marmotae isolated from wild game meat.</title>
        <authorList>
            <person name="Biggel M."/>
        </authorList>
    </citation>
    <scope>NUCLEOTIDE SEQUENCE</scope>
    <source>
        <strain evidence="2">W51</strain>
    </source>
</reference>
<feature type="coiled-coil region" evidence="1">
    <location>
        <begin position="32"/>
        <end position="66"/>
    </location>
</feature>